<evidence type="ECO:0000313" key="2">
    <source>
        <dbReference type="Proteomes" id="UP001302429"/>
    </source>
</evidence>
<dbReference type="KEGG" id="acoa:RB602_02200"/>
<organism evidence="1 2">
    <name type="scientific">Alterisphingorhabdus coralli</name>
    <dbReference type="NCBI Taxonomy" id="3071408"/>
    <lineage>
        <taxon>Bacteria</taxon>
        <taxon>Pseudomonadati</taxon>
        <taxon>Pseudomonadota</taxon>
        <taxon>Alphaproteobacteria</taxon>
        <taxon>Sphingomonadales</taxon>
        <taxon>Sphingomonadaceae</taxon>
        <taxon>Alterisphingorhabdus (ex Yan et al. 2024)</taxon>
    </lineage>
</organism>
<gene>
    <name evidence="1" type="ORF">RB602_02200</name>
</gene>
<dbReference type="RefSeq" id="WP_317082560.1">
    <property type="nucleotide sequence ID" value="NZ_CP136594.1"/>
</dbReference>
<dbReference type="AlphaFoldDB" id="A0AA97F948"/>
<sequence length="47" mass="5272">MYRIHQTVSVGTTTHFGYDGLDLTGEYAQSNSLLRRLGIEMVARIIS</sequence>
<name>A0AA97F948_9SPHN</name>
<keyword evidence="2" id="KW-1185">Reference proteome</keyword>
<proteinExistence type="predicted"/>
<dbReference type="EMBL" id="CP136594">
    <property type="protein sequence ID" value="WOE75547.1"/>
    <property type="molecule type" value="Genomic_DNA"/>
</dbReference>
<reference evidence="1 2" key="1">
    <citation type="submission" date="2023-10" db="EMBL/GenBank/DDBJ databases">
        <title>Complete genome sequence of a Sphingomonadaceae bacterium.</title>
        <authorList>
            <person name="Yan C."/>
        </authorList>
    </citation>
    <scope>NUCLEOTIDE SEQUENCE [LARGE SCALE GENOMIC DNA]</scope>
    <source>
        <strain evidence="1 2">SCSIO 66989</strain>
    </source>
</reference>
<accession>A0AA97F948</accession>
<protein>
    <submittedName>
        <fullName evidence="1">Uncharacterized protein</fullName>
    </submittedName>
</protein>
<evidence type="ECO:0000313" key="1">
    <source>
        <dbReference type="EMBL" id="WOE75547.1"/>
    </source>
</evidence>
<dbReference type="Proteomes" id="UP001302429">
    <property type="component" value="Chromosome"/>
</dbReference>